<proteinExistence type="predicted"/>
<feature type="domain" description="ABC transporter" evidence="4">
    <location>
        <begin position="1"/>
        <end position="235"/>
    </location>
</feature>
<protein>
    <submittedName>
        <fullName evidence="5">Metal ABC transporter ATP-binding protein</fullName>
    </submittedName>
</protein>
<dbReference type="PANTHER" id="PTHR42734:SF4">
    <property type="entry name" value="HIGH-AFFINITY ZINC UPTAKE SYSTEM ATP-BINDING PROTEIN ZNUC"/>
    <property type="match status" value="1"/>
</dbReference>
<keyword evidence="3 5" id="KW-0067">ATP-binding</keyword>
<evidence type="ECO:0000256" key="1">
    <source>
        <dbReference type="ARBA" id="ARBA00022448"/>
    </source>
</evidence>
<evidence type="ECO:0000259" key="4">
    <source>
        <dbReference type="PROSITE" id="PS50893"/>
    </source>
</evidence>
<gene>
    <name evidence="5" type="ORF">H4Q31_13810</name>
</gene>
<dbReference type="Proteomes" id="UP000574133">
    <property type="component" value="Unassembled WGS sequence"/>
</dbReference>
<dbReference type="GO" id="GO:0005524">
    <property type="term" value="F:ATP binding"/>
    <property type="evidence" value="ECO:0007669"/>
    <property type="project" value="UniProtKB-KW"/>
</dbReference>
<evidence type="ECO:0000313" key="6">
    <source>
        <dbReference type="Proteomes" id="UP000574133"/>
    </source>
</evidence>
<evidence type="ECO:0000256" key="2">
    <source>
        <dbReference type="ARBA" id="ARBA00022741"/>
    </source>
</evidence>
<dbReference type="Pfam" id="PF00005">
    <property type="entry name" value="ABC_tran"/>
    <property type="match status" value="1"/>
</dbReference>
<keyword evidence="6" id="KW-1185">Reference proteome</keyword>
<name>A0A841TGJ0_9BACL</name>
<dbReference type="AlphaFoldDB" id="A0A841TGJ0"/>
<sequence length="236" mass="26642">MRLAYMREVEFGFDDAPCLVDVNFELSQGEFTAVTGPNGAAKTTLLKLLLGLLEPWRGEAVWLSGGDRMRRRSMGYVPQQIASFNAGFPSTVLELAGSGRYAESGSWLRRARAEDRERTELALRQVGLWELRGRRIGELSGGQKQRACLARALAMEPEVLVLDEPTTGMDEESRFGFYELMNEQVRQEGRTVVMVTHHLSEALPYLDRVIELQRKEDVEWRCCTTTSCKGHFSPAH</sequence>
<dbReference type="InterPro" id="IPR027417">
    <property type="entry name" value="P-loop_NTPase"/>
</dbReference>
<dbReference type="EMBL" id="JACJVN010000055">
    <property type="protein sequence ID" value="MBB6678378.1"/>
    <property type="molecule type" value="Genomic_DNA"/>
</dbReference>
<dbReference type="PROSITE" id="PS50893">
    <property type="entry name" value="ABC_TRANSPORTER_2"/>
    <property type="match status" value="1"/>
</dbReference>
<dbReference type="InterPro" id="IPR003593">
    <property type="entry name" value="AAA+_ATPase"/>
</dbReference>
<evidence type="ECO:0000313" key="5">
    <source>
        <dbReference type="EMBL" id="MBB6678378.1"/>
    </source>
</evidence>
<comment type="caution">
    <text evidence="5">The sequence shown here is derived from an EMBL/GenBank/DDBJ whole genome shotgun (WGS) entry which is preliminary data.</text>
</comment>
<dbReference type="SUPFAM" id="SSF52540">
    <property type="entry name" value="P-loop containing nucleoside triphosphate hydrolases"/>
    <property type="match status" value="1"/>
</dbReference>
<dbReference type="InterPro" id="IPR017871">
    <property type="entry name" value="ABC_transporter-like_CS"/>
</dbReference>
<dbReference type="RefSeq" id="WP_185179645.1">
    <property type="nucleotide sequence ID" value="NZ_CBCSEP010000009.1"/>
</dbReference>
<keyword evidence="1" id="KW-0813">Transport</keyword>
<accession>A0A841TGJ0</accession>
<dbReference type="GO" id="GO:0016887">
    <property type="term" value="F:ATP hydrolysis activity"/>
    <property type="evidence" value="ECO:0007669"/>
    <property type="project" value="InterPro"/>
</dbReference>
<dbReference type="PROSITE" id="PS00211">
    <property type="entry name" value="ABC_TRANSPORTER_1"/>
    <property type="match status" value="1"/>
</dbReference>
<evidence type="ECO:0000256" key="3">
    <source>
        <dbReference type="ARBA" id="ARBA00022840"/>
    </source>
</evidence>
<reference evidence="5 6" key="1">
    <citation type="submission" date="2020-08" db="EMBL/GenBank/DDBJ databases">
        <title>Cohnella phylogeny.</title>
        <authorList>
            <person name="Dunlap C."/>
        </authorList>
    </citation>
    <scope>NUCLEOTIDE SEQUENCE [LARGE SCALE GENOMIC DNA]</scope>
    <source>
        <strain evidence="5 6">DSM 103658</strain>
    </source>
</reference>
<dbReference type="SMART" id="SM00382">
    <property type="entry name" value="AAA"/>
    <property type="match status" value="1"/>
</dbReference>
<dbReference type="InterPro" id="IPR050153">
    <property type="entry name" value="Metal_Ion_Import_ABC"/>
</dbReference>
<dbReference type="Gene3D" id="3.40.50.300">
    <property type="entry name" value="P-loop containing nucleotide triphosphate hydrolases"/>
    <property type="match status" value="1"/>
</dbReference>
<keyword evidence="2" id="KW-0547">Nucleotide-binding</keyword>
<dbReference type="PANTHER" id="PTHR42734">
    <property type="entry name" value="METAL TRANSPORT SYSTEM ATP-BINDING PROTEIN TM_0124-RELATED"/>
    <property type="match status" value="1"/>
</dbReference>
<organism evidence="5 6">
    <name type="scientific">Cohnella lubricantis</name>
    <dbReference type="NCBI Taxonomy" id="2163172"/>
    <lineage>
        <taxon>Bacteria</taxon>
        <taxon>Bacillati</taxon>
        <taxon>Bacillota</taxon>
        <taxon>Bacilli</taxon>
        <taxon>Bacillales</taxon>
        <taxon>Paenibacillaceae</taxon>
        <taxon>Cohnella</taxon>
    </lineage>
</organism>
<dbReference type="InterPro" id="IPR003439">
    <property type="entry name" value="ABC_transporter-like_ATP-bd"/>
</dbReference>